<feature type="binding site" evidence="12">
    <location>
        <position position="243"/>
    </location>
    <ligand>
        <name>[4Fe-4S] cluster</name>
        <dbReference type="ChEBI" id="CHEBI:49883"/>
    </ligand>
</feature>
<comment type="catalytic activity">
    <reaction evidence="12">
        <text>2'-deoxyribonucleotide-(2'-deoxyribose 5'-phosphate)-2'-deoxyribonucleotide-DNA = a 3'-end 2'-deoxyribonucleotide-(2,3-dehydro-2,3-deoxyribose 5'-phosphate)-DNA + a 5'-end 5'-phospho-2'-deoxyribonucleoside-DNA + H(+)</text>
        <dbReference type="Rhea" id="RHEA:66592"/>
        <dbReference type="Rhea" id="RHEA-COMP:13180"/>
        <dbReference type="Rhea" id="RHEA-COMP:16897"/>
        <dbReference type="Rhea" id="RHEA-COMP:17067"/>
        <dbReference type="ChEBI" id="CHEBI:15378"/>
        <dbReference type="ChEBI" id="CHEBI:136412"/>
        <dbReference type="ChEBI" id="CHEBI:157695"/>
        <dbReference type="ChEBI" id="CHEBI:167181"/>
        <dbReference type="EC" id="4.2.99.18"/>
    </reaction>
</comment>
<gene>
    <name evidence="12" type="primary">nth</name>
    <name evidence="15" type="ORF">OZSIB_3596</name>
</gene>
<dbReference type="AlphaFoldDB" id="A0A367ZRT3"/>
<dbReference type="EMBL" id="QOQW01000008">
    <property type="protein sequence ID" value="RCK80092.1"/>
    <property type="molecule type" value="Genomic_DNA"/>
</dbReference>
<keyword evidence="5 12" id="KW-0378">Hydrolase</keyword>
<organism evidence="15 16">
    <name type="scientific">Candidatus Ozemobacter sibiricus</name>
    <dbReference type="NCBI Taxonomy" id="2268124"/>
    <lineage>
        <taxon>Bacteria</taxon>
        <taxon>Candidatus Ozemobacteria</taxon>
        <taxon>Candidatus Ozemobacterales</taxon>
        <taxon>Candidatus Ozemobacteraceae</taxon>
        <taxon>Candidatus Ozemobacter</taxon>
    </lineage>
</organism>
<dbReference type="PROSITE" id="PS01155">
    <property type="entry name" value="ENDONUCLEASE_III_2"/>
    <property type="match status" value="1"/>
</dbReference>
<evidence type="ECO:0000259" key="14">
    <source>
        <dbReference type="SMART" id="SM00478"/>
    </source>
</evidence>
<feature type="binding site" evidence="12">
    <location>
        <position position="246"/>
    </location>
    <ligand>
        <name>[4Fe-4S] cluster</name>
        <dbReference type="ChEBI" id="CHEBI:49883"/>
    </ligand>
</feature>
<dbReference type="Proteomes" id="UP000252355">
    <property type="component" value="Unassembled WGS sequence"/>
</dbReference>
<evidence type="ECO:0000256" key="13">
    <source>
        <dbReference type="SAM" id="MobiDB-lite"/>
    </source>
</evidence>
<dbReference type="SMART" id="SM00478">
    <property type="entry name" value="ENDO3c"/>
    <property type="match status" value="1"/>
</dbReference>
<evidence type="ECO:0000256" key="6">
    <source>
        <dbReference type="ARBA" id="ARBA00023004"/>
    </source>
</evidence>
<dbReference type="FunFam" id="1.10.340.30:FF:000001">
    <property type="entry name" value="Endonuclease III"/>
    <property type="match status" value="1"/>
</dbReference>
<dbReference type="GO" id="GO:0006285">
    <property type="term" value="P:base-excision repair, AP site formation"/>
    <property type="evidence" value="ECO:0007669"/>
    <property type="project" value="TreeGrafter"/>
</dbReference>
<evidence type="ECO:0000256" key="2">
    <source>
        <dbReference type="ARBA" id="ARBA00022485"/>
    </source>
</evidence>
<evidence type="ECO:0000256" key="8">
    <source>
        <dbReference type="ARBA" id="ARBA00023125"/>
    </source>
</evidence>
<proteinExistence type="inferred from homology"/>
<dbReference type="GO" id="GO:0140078">
    <property type="term" value="F:class I DNA-(apurinic or apyrimidinic site) endonuclease activity"/>
    <property type="evidence" value="ECO:0007669"/>
    <property type="project" value="UniProtKB-EC"/>
</dbReference>
<evidence type="ECO:0000256" key="10">
    <source>
        <dbReference type="ARBA" id="ARBA00023239"/>
    </source>
</evidence>
<keyword evidence="9 12" id="KW-0234">DNA repair</keyword>
<dbReference type="InterPro" id="IPR023170">
    <property type="entry name" value="HhH_base_excis_C"/>
</dbReference>
<dbReference type="FunFam" id="1.10.1670.10:FF:000001">
    <property type="entry name" value="Endonuclease III"/>
    <property type="match status" value="1"/>
</dbReference>
<comment type="cofactor">
    <cofactor evidence="12">
        <name>[4Fe-4S] cluster</name>
        <dbReference type="ChEBI" id="CHEBI:49883"/>
    </cofactor>
    <text evidence="12">Binds 1 [4Fe-4S] cluster.</text>
</comment>
<sequence length="257" mass="27513">MAMTRQRSARPSPARRSPRSMSPAPEAAKASPVRAPARPDSSAPDEACPGRAVLPEMLAILKRTYPGATCALHFDNPLQLLVATILSAQCTDQRVNQVTRALFKKYKTAADYAAADPAVFAQEIRSTGFFQNKTKSILACCRQLVERHGGQVPADLDALVALPGVGRKTANVVLGTAFGIAAGIVVDTHVTRLAKRLGLSRETAPEKIEADLMALVPRDDWIIFSHLLILHGRARCTARSPDCAGCELGALCPRLLG</sequence>
<dbReference type="Pfam" id="PF00730">
    <property type="entry name" value="HhH-GPD"/>
    <property type="match status" value="1"/>
</dbReference>
<dbReference type="GO" id="GO:0003677">
    <property type="term" value="F:DNA binding"/>
    <property type="evidence" value="ECO:0007669"/>
    <property type="project" value="UniProtKB-UniRule"/>
</dbReference>
<dbReference type="InterPro" id="IPR005759">
    <property type="entry name" value="Nth"/>
</dbReference>
<feature type="compositionally biased region" description="Low complexity" evidence="13">
    <location>
        <begin position="9"/>
        <end position="28"/>
    </location>
</feature>
<keyword evidence="15" id="KW-0540">Nuclease</keyword>
<keyword evidence="4 12" id="KW-0227">DNA damage</keyword>
<feature type="binding site" evidence="12">
    <location>
        <position position="252"/>
    </location>
    <ligand>
        <name>[4Fe-4S] cluster</name>
        <dbReference type="ChEBI" id="CHEBI:49883"/>
    </ligand>
</feature>
<dbReference type="PANTHER" id="PTHR10359:SF18">
    <property type="entry name" value="ENDONUCLEASE III"/>
    <property type="match status" value="1"/>
</dbReference>
<dbReference type="Gene3D" id="1.10.1670.10">
    <property type="entry name" value="Helix-hairpin-Helix base-excision DNA repair enzymes (C-terminal)"/>
    <property type="match status" value="1"/>
</dbReference>
<dbReference type="InterPro" id="IPR003265">
    <property type="entry name" value="HhH-GPD_domain"/>
</dbReference>
<dbReference type="GO" id="GO:0046872">
    <property type="term" value="F:metal ion binding"/>
    <property type="evidence" value="ECO:0007669"/>
    <property type="project" value="UniProtKB-KW"/>
</dbReference>
<keyword evidence="10 12" id="KW-0456">Lyase</keyword>
<keyword evidence="8 12" id="KW-0238">DNA-binding</keyword>
<protein>
    <recommendedName>
        <fullName evidence="12">Endonuclease III</fullName>
        <ecNumber evidence="12">4.2.99.18</ecNumber>
    </recommendedName>
    <alternativeName>
        <fullName evidence="12">DNA-(apurinic or apyrimidinic site) lyase</fullName>
    </alternativeName>
</protein>
<feature type="region of interest" description="Disordered" evidence="13">
    <location>
        <begin position="1"/>
        <end position="48"/>
    </location>
</feature>
<dbReference type="GO" id="GO:0051539">
    <property type="term" value="F:4 iron, 4 sulfur cluster binding"/>
    <property type="evidence" value="ECO:0007669"/>
    <property type="project" value="UniProtKB-UniRule"/>
</dbReference>
<keyword evidence="3 12" id="KW-0479">Metal-binding</keyword>
<evidence type="ECO:0000256" key="3">
    <source>
        <dbReference type="ARBA" id="ARBA00022723"/>
    </source>
</evidence>
<comment type="caution">
    <text evidence="15">The sequence shown here is derived from an EMBL/GenBank/DDBJ whole genome shotgun (WGS) entry which is preliminary data.</text>
</comment>
<dbReference type="InterPro" id="IPR000445">
    <property type="entry name" value="HhH_motif"/>
</dbReference>
<feature type="domain" description="HhH-GPD" evidence="14">
    <location>
        <begin position="86"/>
        <end position="234"/>
    </location>
</feature>
<keyword evidence="15" id="KW-0255">Endonuclease</keyword>
<keyword evidence="11 12" id="KW-0326">Glycosidase</keyword>
<dbReference type="GO" id="GO:0019104">
    <property type="term" value="F:DNA N-glycosylase activity"/>
    <property type="evidence" value="ECO:0007669"/>
    <property type="project" value="UniProtKB-UniRule"/>
</dbReference>
<dbReference type="SUPFAM" id="SSF48150">
    <property type="entry name" value="DNA-glycosylase"/>
    <property type="match status" value="1"/>
</dbReference>
<dbReference type="InterPro" id="IPR011257">
    <property type="entry name" value="DNA_glycosylase"/>
</dbReference>
<reference evidence="15 16" key="1">
    <citation type="submission" date="2018-05" db="EMBL/GenBank/DDBJ databases">
        <title>A metagenomic window into the 2 km-deep terrestrial subsurface aquifer revealed taxonomically and functionally diverse microbial community comprising novel uncultured bacterial lineages.</title>
        <authorList>
            <person name="Kadnikov V.V."/>
            <person name="Mardanov A.V."/>
            <person name="Beletsky A.V."/>
            <person name="Banks D."/>
            <person name="Pimenov N.V."/>
            <person name="Frank Y.A."/>
            <person name="Karnachuk O.V."/>
            <person name="Ravin N.V."/>
        </authorList>
    </citation>
    <scope>NUCLEOTIDE SEQUENCE [LARGE SCALE GENOMIC DNA]</scope>
    <source>
        <strain evidence="15">BY5</strain>
    </source>
</reference>
<comment type="function">
    <text evidence="12">DNA repair enzyme that has both DNA N-glycosylase activity and AP-lyase activity. The DNA N-glycosylase activity releases various damaged pyrimidines from DNA by cleaving the N-glycosidic bond, leaving an AP (apurinic/apyrimidinic) site. The AP-lyase activity cleaves the phosphodiester bond 3' to the AP site by a beta-elimination, leaving a 3'-terminal unsaturated sugar and a product with a terminal 5'-phosphate.</text>
</comment>
<evidence type="ECO:0000313" key="16">
    <source>
        <dbReference type="Proteomes" id="UP000252355"/>
    </source>
</evidence>
<evidence type="ECO:0000256" key="7">
    <source>
        <dbReference type="ARBA" id="ARBA00023014"/>
    </source>
</evidence>
<dbReference type="NCBIfam" id="TIGR01083">
    <property type="entry name" value="nth"/>
    <property type="match status" value="1"/>
</dbReference>
<dbReference type="Gene3D" id="1.10.340.30">
    <property type="entry name" value="Hypothetical protein, domain 2"/>
    <property type="match status" value="1"/>
</dbReference>
<evidence type="ECO:0000256" key="5">
    <source>
        <dbReference type="ARBA" id="ARBA00022801"/>
    </source>
</evidence>
<dbReference type="Pfam" id="PF00633">
    <property type="entry name" value="HHH"/>
    <property type="match status" value="1"/>
</dbReference>
<evidence type="ECO:0000256" key="4">
    <source>
        <dbReference type="ARBA" id="ARBA00022763"/>
    </source>
</evidence>
<evidence type="ECO:0000256" key="9">
    <source>
        <dbReference type="ARBA" id="ARBA00023204"/>
    </source>
</evidence>
<dbReference type="HAMAP" id="MF_00942">
    <property type="entry name" value="Nth"/>
    <property type="match status" value="1"/>
</dbReference>
<keyword evidence="2 12" id="KW-0004">4Fe-4S</keyword>
<dbReference type="EC" id="4.2.99.18" evidence="12"/>
<dbReference type="CDD" id="cd00056">
    <property type="entry name" value="ENDO3c"/>
    <property type="match status" value="1"/>
</dbReference>
<accession>A0A367ZRT3</accession>
<name>A0A367ZRT3_9BACT</name>
<dbReference type="InterPro" id="IPR004036">
    <property type="entry name" value="Endonuclease-III-like_CS2"/>
</dbReference>
<evidence type="ECO:0000313" key="15">
    <source>
        <dbReference type="EMBL" id="RCK80092.1"/>
    </source>
</evidence>
<evidence type="ECO:0000256" key="12">
    <source>
        <dbReference type="HAMAP-Rule" id="MF_00942"/>
    </source>
</evidence>
<evidence type="ECO:0000256" key="11">
    <source>
        <dbReference type="ARBA" id="ARBA00023295"/>
    </source>
</evidence>
<dbReference type="PANTHER" id="PTHR10359">
    <property type="entry name" value="A/G-SPECIFIC ADENINE GLYCOSYLASE/ENDONUCLEASE III"/>
    <property type="match status" value="1"/>
</dbReference>
<keyword evidence="6 12" id="KW-0408">Iron</keyword>
<comment type="similarity">
    <text evidence="1 12">Belongs to the Nth/MutY family.</text>
</comment>
<keyword evidence="7 12" id="KW-0411">Iron-sulfur</keyword>
<evidence type="ECO:0000256" key="1">
    <source>
        <dbReference type="ARBA" id="ARBA00008343"/>
    </source>
</evidence>
<feature type="binding site" evidence="12">
    <location>
        <position position="236"/>
    </location>
    <ligand>
        <name>[4Fe-4S] cluster</name>
        <dbReference type="ChEBI" id="CHEBI:49883"/>
    </ligand>
</feature>